<keyword evidence="6 12" id="KW-1133">Transmembrane helix</keyword>
<evidence type="ECO:0000256" key="12">
    <source>
        <dbReference type="SAM" id="Phobius"/>
    </source>
</evidence>
<dbReference type="InterPro" id="IPR000337">
    <property type="entry name" value="GPCR_3"/>
</dbReference>
<dbReference type="FunFam" id="2.10.50.30:FF:000002">
    <property type="entry name" value="Vomeronasal 2 receptor, h1"/>
    <property type="match status" value="1"/>
</dbReference>
<dbReference type="InterPro" id="IPR001828">
    <property type="entry name" value="ANF_lig-bd_rcpt"/>
</dbReference>
<dbReference type="AlphaFoldDB" id="A0A670JNK6"/>
<dbReference type="Pfam" id="PF01094">
    <property type="entry name" value="ANF_receptor"/>
    <property type="match status" value="1"/>
</dbReference>
<feature type="transmembrane region" description="Helical" evidence="12">
    <location>
        <begin position="804"/>
        <end position="825"/>
    </location>
</feature>
<dbReference type="InterPro" id="IPR004073">
    <property type="entry name" value="GPCR_3_vmron_rcpt_2"/>
</dbReference>
<dbReference type="Ensembl" id="ENSPMRT00000027588.1">
    <property type="protein sequence ID" value="ENSPMRP00000025996.1"/>
    <property type="gene ID" value="ENSPMRG00000016823.1"/>
</dbReference>
<keyword evidence="15" id="KW-1185">Reference proteome</keyword>
<sequence length="849" mass="95866">VSRTRQQNLPYIFHLKGPANRLYLPIIVYPSIFRLFKQEMPFPLPHETDCNSHSRSVPKNYQHILALLLAVKEINENPQILPNISLGFHILNSYYVARKTYKASLSLLSTQHRFVPNYKCDTQSKLIAVIGGLATETSANMASIFATYKIPQLTYGSFTPVQDDKTLFSSLYQMVPKEAHQYIGVVRLLHHFRWTWIGLFAVDDDNGDRFLHTVVPLLDQNGICYAFILRTAKRTFMEELMNMVLAQLGKYPLLQDRKVSACFVYGEDPAMPVLRMLLFFATLYELPPVGKVWIVTSQWDFCATSMQRLWDIGSFHGTLSITVRSREPLGFQSLLEIIEPSWAKGDGFIQNFWEQSFSCSLRKSGGNVEGKKACTGQEKLESLPSTFFEMSMFGHSYNVYNAAYAVAHALHVLRESNNVLQKQQQHLNDLHNYIGSILFNNSVGESVAFDENGELIADFDVTNWVTFPNGSFVRVKVGRLAPRDPSGKELTINDEQIEWHRILCFGQVVPLSVCNDYCYPGYSRKKKEGEKFCCYDCAPCPEGLISHQMDMAACVKCPEEEYPNKGQNQCIPKVSSYLSYKEPLGITLAILVVSFSLITTSVLGIFMKHRDTPIVKANNRTLTYVLLISLLLCFLCSFLFIGQPGKATCLLRQTAFGMIFSLSLSSVLAKTITVVLAFMATKPGSRMRQWVGKGLANSIVLSGLFIQANICIIWLITSPPFPDEDMNSLKEEIIVQCNEGSASMFYCVLGYMGFLGIASFTVAYFARKLPDSFNEAKFITFSMLVFCSVWLSFIPTYLSTKGKYMVAVEIFSILCSSAGLLGCIFSPKCYIIILRPELNNKEHLTRREK</sequence>
<proteinExistence type="inferred from homology"/>
<feature type="transmembrane region" description="Helical" evidence="12">
    <location>
        <begin position="743"/>
        <end position="766"/>
    </location>
</feature>
<evidence type="ECO:0000256" key="2">
    <source>
        <dbReference type="ARBA" id="ARBA00007242"/>
    </source>
</evidence>
<keyword evidence="9" id="KW-0675">Receptor</keyword>
<dbReference type="PANTHER" id="PTHR24061:SF599">
    <property type="entry name" value="G-PROTEIN COUPLED RECEPTORS FAMILY 3 PROFILE DOMAIN-CONTAINING PROTEIN"/>
    <property type="match status" value="1"/>
</dbReference>
<keyword evidence="7" id="KW-0297">G-protein coupled receptor</keyword>
<comment type="similarity">
    <text evidence="2">Belongs to the G-protein coupled receptor 3 family.</text>
</comment>
<comment type="subcellular location">
    <subcellularLocation>
        <location evidence="1">Cell membrane</location>
        <topology evidence="1">Multi-pass membrane protein</topology>
    </subcellularLocation>
</comment>
<dbReference type="Gene3D" id="2.10.50.30">
    <property type="entry name" value="GPCR, family 3, nine cysteines domain"/>
    <property type="match status" value="1"/>
</dbReference>
<reference evidence="14 15" key="1">
    <citation type="journal article" date="2019" name="Proc. Natl. Acad. Sci. U.S.A.">
        <title>Regulatory changes in pterin and carotenoid genes underlie balanced color polymorphisms in the wall lizard.</title>
        <authorList>
            <person name="Andrade P."/>
            <person name="Pinho C."/>
            <person name="Perez I de Lanuza G."/>
            <person name="Afonso S."/>
            <person name="Brejcha J."/>
            <person name="Rubin C.J."/>
            <person name="Wallerman O."/>
            <person name="Pereira P."/>
            <person name="Sabatino S.J."/>
            <person name="Bellati A."/>
            <person name="Pellitteri-Rosa D."/>
            <person name="Bosakova Z."/>
            <person name="Bunikis I."/>
            <person name="Carretero M.A."/>
            <person name="Feiner N."/>
            <person name="Marsik P."/>
            <person name="Pauperio F."/>
            <person name="Salvi D."/>
            <person name="Soler L."/>
            <person name="While G.M."/>
            <person name="Uller T."/>
            <person name="Font E."/>
            <person name="Andersson L."/>
            <person name="Carneiro M."/>
        </authorList>
    </citation>
    <scope>NUCLEOTIDE SEQUENCE</scope>
</reference>
<feature type="domain" description="G-protein coupled receptors family 3 profile" evidence="13">
    <location>
        <begin position="584"/>
        <end position="848"/>
    </location>
</feature>
<feature type="transmembrane region" description="Helical" evidence="12">
    <location>
        <begin position="778"/>
        <end position="798"/>
    </location>
</feature>
<dbReference type="OMA" id="PCQSYQL"/>
<dbReference type="PROSITE" id="PS00981">
    <property type="entry name" value="G_PROTEIN_RECEP_F3_3"/>
    <property type="match status" value="1"/>
</dbReference>
<keyword evidence="4 12" id="KW-0812">Transmembrane</keyword>
<dbReference type="GO" id="GO:0004930">
    <property type="term" value="F:G protein-coupled receptor activity"/>
    <property type="evidence" value="ECO:0007669"/>
    <property type="project" value="UniProtKB-KW"/>
</dbReference>
<evidence type="ECO:0000256" key="5">
    <source>
        <dbReference type="ARBA" id="ARBA00022729"/>
    </source>
</evidence>
<dbReference type="SUPFAM" id="SSF53822">
    <property type="entry name" value="Periplasmic binding protein-like I"/>
    <property type="match status" value="1"/>
</dbReference>
<keyword evidence="5" id="KW-0732">Signal</keyword>
<evidence type="ECO:0000313" key="14">
    <source>
        <dbReference type="Ensembl" id="ENSPMRP00000025996.1"/>
    </source>
</evidence>
<evidence type="ECO:0000256" key="6">
    <source>
        <dbReference type="ARBA" id="ARBA00022989"/>
    </source>
</evidence>
<feature type="transmembrane region" description="Helical" evidence="12">
    <location>
        <begin position="584"/>
        <end position="606"/>
    </location>
</feature>
<dbReference type="PRINTS" id="PR01535">
    <property type="entry name" value="VOMERONASL2R"/>
</dbReference>
<dbReference type="GO" id="GO:0005886">
    <property type="term" value="C:plasma membrane"/>
    <property type="evidence" value="ECO:0007669"/>
    <property type="project" value="UniProtKB-SubCell"/>
</dbReference>
<evidence type="ECO:0000256" key="3">
    <source>
        <dbReference type="ARBA" id="ARBA00022475"/>
    </source>
</evidence>
<keyword evidence="8 12" id="KW-0472">Membrane</keyword>
<reference evidence="14" key="3">
    <citation type="submission" date="2025-09" db="UniProtKB">
        <authorList>
            <consortium name="Ensembl"/>
        </authorList>
    </citation>
    <scope>IDENTIFICATION</scope>
</reference>
<evidence type="ECO:0000256" key="9">
    <source>
        <dbReference type="ARBA" id="ARBA00023170"/>
    </source>
</evidence>
<dbReference type="CDD" id="cd15283">
    <property type="entry name" value="7tmC_V2R_pheromone"/>
    <property type="match status" value="1"/>
</dbReference>
<evidence type="ECO:0000256" key="8">
    <source>
        <dbReference type="ARBA" id="ARBA00023136"/>
    </source>
</evidence>
<feature type="transmembrane region" description="Helical" evidence="12">
    <location>
        <begin position="699"/>
        <end position="717"/>
    </location>
</feature>
<organism evidence="14 15">
    <name type="scientific">Podarcis muralis</name>
    <name type="common">Wall lizard</name>
    <name type="synonym">Lacerta muralis</name>
    <dbReference type="NCBI Taxonomy" id="64176"/>
    <lineage>
        <taxon>Eukaryota</taxon>
        <taxon>Metazoa</taxon>
        <taxon>Chordata</taxon>
        <taxon>Craniata</taxon>
        <taxon>Vertebrata</taxon>
        <taxon>Euteleostomi</taxon>
        <taxon>Lepidosauria</taxon>
        <taxon>Squamata</taxon>
        <taxon>Bifurcata</taxon>
        <taxon>Unidentata</taxon>
        <taxon>Episquamata</taxon>
        <taxon>Laterata</taxon>
        <taxon>Lacertibaenia</taxon>
        <taxon>Lacertidae</taxon>
        <taxon>Podarcis</taxon>
    </lineage>
</organism>
<dbReference type="InterPro" id="IPR028082">
    <property type="entry name" value="Peripla_BP_I"/>
</dbReference>
<dbReference type="InterPro" id="IPR038550">
    <property type="entry name" value="GPCR_3_9-Cys_sf"/>
</dbReference>
<dbReference type="InterPro" id="IPR011500">
    <property type="entry name" value="GPCR_3_9-Cys_dom"/>
</dbReference>
<accession>A0A670JNK6</accession>
<name>A0A670JNK6_PODMU</name>
<keyword evidence="3" id="KW-1003">Cell membrane</keyword>
<evidence type="ECO:0000256" key="7">
    <source>
        <dbReference type="ARBA" id="ARBA00023040"/>
    </source>
</evidence>
<dbReference type="PROSITE" id="PS50259">
    <property type="entry name" value="G_PROTEIN_RECEP_F3_4"/>
    <property type="match status" value="1"/>
</dbReference>
<dbReference type="InterPro" id="IPR017978">
    <property type="entry name" value="GPCR_3_C"/>
</dbReference>
<dbReference type="Gene3D" id="3.40.50.2300">
    <property type="match status" value="2"/>
</dbReference>
<keyword evidence="11" id="KW-0807">Transducer</keyword>
<dbReference type="PANTHER" id="PTHR24061">
    <property type="entry name" value="CALCIUM-SENSING RECEPTOR-RELATED"/>
    <property type="match status" value="1"/>
</dbReference>
<dbReference type="Pfam" id="PF00003">
    <property type="entry name" value="7tm_3"/>
    <property type="match status" value="1"/>
</dbReference>
<dbReference type="FunFam" id="3.40.50.2300:FF:000024">
    <property type="entry name" value="Vomeronasal 2, receptor 73"/>
    <property type="match status" value="1"/>
</dbReference>
<reference evidence="14" key="2">
    <citation type="submission" date="2025-08" db="UniProtKB">
        <authorList>
            <consortium name="Ensembl"/>
        </authorList>
    </citation>
    <scope>IDENTIFICATION</scope>
</reference>
<dbReference type="Pfam" id="PF07562">
    <property type="entry name" value="NCD3G"/>
    <property type="match status" value="1"/>
</dbReference>
<evidence type="ECO:0000256" key="1">
    <source>
        <dbReference type="ARBA" id="ARBA00004651"/>
    </source>
</evidence>
<evidence type="ECO:0000256" key="10">
    <source>
        <dbReference type="ARBA" id="ARBA00023180"/>
    </source>
</evidence>
<dbReference type="Proteomes" id="UP000472272">
    <property type="component" value="Chromosome 14"/>
</dbReference>
<feature type="transmembrane region" description="Helical" evidence="12">
    <location>
        <begin position="622"/>
        <end position="642"/>
    </location>
</feature>
<dbReference type="GeneTree" id="ENSGT00950000182788"/>
<evidence type="ECO:0000256" key="11">
    <source>
        <dbReference type="ARBA" id="ARBA00023224"/>
    </source>
</evidence>
<feature type="transmembrane region" description="Helical" evidence="12">
    <location>
        <begin position="654"/>
        <end position="678"/>
    </location>
</feature>
<evidence type="ECO:0000256" key="4">
    <source>
        <dbReference type="ARBA" id="ARBA00022692"/>
    </source>
</evidence>
<keyword evidence="10" id="KW-0325">Glycoprotein</keyword>
<evidence type="ECO:0000313" key="15">
    <source>
        <dbReference type="Proteomes" id="UP000472272"/>
    </source>
</evidence>
<dbReference type="InterPro" id="IPR017979">
    <property type="entry name" value="GPCR_3_CS"/>
</dbReference>
<evidence type="ECO:0000259" key="13">
    <source>
        <dbReference type="PROSITE" id="PS50259"/>
    </source>
</evidence>
<protein>
    <recommendedName>
        <fullName evidence="13">G-protein coupled receptors family 3 profile domain-containing protein</fullName>
    </recommendedName>
</protein>
<dbReference type="InterPro" id="IPR000068">
    <property type="entry name" value="GPCR_3_Ca_sens_rcpt-rel"/>
</dbReference>
<dbReference type="PRINTS" id="PR00248">
    <property type="entry name" value="GPCRMGR"/>
</dbReference>